<name>A0A3P3WA76_9FLAO</name>
<dbReference type="Proteomes" id="UP000275719">
    <property type="component" value="Unassembled WGS sequence"/>
</dbReference>
<dbReference type="EMBL" id="RQVQ01000014">
    <property type="protein sequence ID" value="RRJ90896.1"/>
    <property type="molecule type" value="Genomic_DNA"/>
</dbReference>
<organism evidence="2 3">
    <name type="scientific">Paenimyroides tangerinum</name>
    <dbReference type="NCBI Taxonomy" id="2488728"/>
    <lineage>
        <taxon>Bacteria</taxon>
        <taxon>Pseudomonadati</taxon>
        <taxon>Bacteroidota</taxon>
        <taxon>Flavobacteriia</taxon>
        <taxon>Flavobacteriales</taxon>
        <taxon>Flavobacteriaceae</taxon>
        <taxon>Paenimyroides</taxon>
    </lineage>
</organism>
<keyword evidence="3" id="KW-1185">Reference proteome</keyword>
<comment type="caution">
    <text evidence="2">The sequence shown here is derived from an EMBL/GenBank/DDBJ whole genome shotgun (WGS) entry which is preliminary data.</text>
</comment>
<evidence type="ECO:0008006" key="4">
    <source>
        <dbReference type="Google" id="ProtNLM"/>
    </source>
</evidence>
<dbReference type="AlphaFoldDB" id="A0A3P3WA76"/>
<evidence type="ECO:0000313" key="2">
    <source>
        <dbReference type="EMBL" id="RRJ90896.1"/>
    </source>
</evidence>
<feature type="chain" id="PRO_5018322880" description="DUF4136 domain-containing protein" evidence="1">
    <location>
        <begin position="19"/>
        <end position="138"/>
    </location>
</feature>
<evidence type="ECO:0000313" key="3">
    <source>
        <dbReference type="Proteomes" id="UP000275719"/>
    </source>
</evidence>
<evidence type="ECO:0000256" key="1">
    <source>
        <dbReference type="SAM" id="SignalP"/>
    </source>
</evidence>
<dbReference type="RefSeq" id="WP_125018810.1">
    <property type="nucleotide sequence ID" value="NZ_RQVQ01000014.1"/>
</dbReference>
<keyword evidence="1" id="KW-0732">Signal</keyword>
<gene>
    <name evidence="2" type="ORF">EG240_07675</name>
</gene>
<accession>A0A3P3WA76</accession>
<protein>
    <recommendedName>
        <fullName evidence="4">DUF4136 domain-containing protein</fullName>
    </recommendedName>
</protein>
<dbReference type="OrthoDB" id="1274006at2"/>
<reference evidence="2 3" key="1">
    <citation type="submission" date="2018-11" db="EMBL/GenBank/DDBJ databases">
        <title>Flavobacterium sp. nov., YIM 102701-2 draft genome.</title>
        <authorList>
            <person name="Li G."/>
            <person name="Jiang Y."/>
        </authorList>
    </citation>
    <scope>NUCLEOTIDE SEQUENCE [LARGE SCALE GENOMIC DNA]</scope>
    <source>
        <strain evidence="2 3">YIM 102701-2</strain>
    </source>
</reference>
<sequence length="138" mass="15996">MKKILLLFAVLFSLGMTAQNQKVKYVNLKWAYDFQDKTNEYRLNTALKQKMEELGYTVYFDNEMPQEVRLDPCVEYVGDLSRGKGSLSTELTFVLKDCKGNIVFNNSGVSRLKKHNKSYMDALQNIFKYSTIGRLKIN</sequence>
<feature type="signal peptide" evidence="1">
    <location>
        <begin position="1"/>
        <end position="18"/>
    </location>
</feature>
<proteinExistence type="predicted"/>